<dbReference type="SUPFAM" id="SSF54768">
    <property type="entry name" value="dsRNA-binding domain-like"/>
    <property type="match status" value="1"/>
</dbReference>
<accession>A0A1B6IVJ8</accession>
<evidence type="ECO:0000313" key="1">
    <source>
        <dbReference type="EMBL" id="JAS90967.1"/>
    </source>
</evidence>
<organism evidence="1">
    <name type="scientific">Homalodisca liturata</name>
    <dbReference type="NCBI Taxonomy" id="320908"/>
    <lineage>
        <taxon>Eukaryota</taxon>
        <taxon>Metazoa</taxon>
        <taxon>Ecdysozoa</taxon>
        <taxon>Arthropoda</taxon>
        <taxon>Hexapoda</taxon>
        <taxon>Insecta</taxon>
        <taxon>Pterygota</taxon>
        <taxon>Neoptera</taxon>
        <taxon>Paraneoptera</taxon>
        <taxon>Hemiptera</taxon>
        <taxon>Auchenorrhyncha</taxon>
        <taxon>Membracoidea</taxon>
        <taxon>Cicadellidae</taxon>
        <taxon>Cicadellinae</taxon>
        <taxon>Proconiini</taxon>
        <taxon>Homalodisca</taxon>
    </lineage>
</organism>
<sequence length="511" mass="59271">MVNKMLNKSVMSSDSDIEVIPVIKDIPIIEISDDADDDIEIENLMKLVDVSGNSDECYETKVDRLLNACNLKAEIDKVRRNGAFNDLGPFYIDRRLVPMNIYQEGLIINMWNPETLLEEICYLCRWTRPTYKALHFIPTGGFRCSVWVNGVEFIPTMLARTPASGNELAAAHFLQFLGFHISMEHLNLYNDWEHIDKAKLDMRLTELRADLSSKIRLFKLGNRGYEQLAKKRKKLTKIKVSRLLVRQCQKSFANMNSLFHMLRKRLTPLHSKDKHFLICTNKPKGINSYRNRLYDIDIKHRLVSNTDCVDNTQLPEFNQTFSSLNAKSDIEMWEETLDGQIEDAEKSHFHDFDFCVEQDMNVPTTEHMYRPSTLLESYDLRQKLTNKVFGEHKSNSSYLNACHEYLQSKSTLLTNIKKQHRGIQRQWGSKTSVAMERKHFKNSRHALKSPKHSLHSRLGIKQEQIKIEGINLGTLSHTKTAHNASRSDRSRSPILRAISERNICNIKQEKC</sequence>
<name>A0A1B6IVJ8_9HEMI</name>
<dbReference type="AlphaFoldDB" id="A0A1B6IVJ8"/>
<protein>
    <recommendedName>
        <fullName evidence="2">DRBM domain-containing protein</fullName>
    </recommendedName>
</protein>
<reference evidence="1" key="1">
    <citation type="submission" date="2015-11" db="EMBL/GenBank/DDBJ databases">
        <title>De novo transcriptome assembly of four potential Pierce s Disease insect vectors from Arizona vineyards.</title>
        <authorList>
            <person name="Tassone E.E."/>
        </authorList>
    </citation>
    <scope>NUCLEOTIDE SEQUENCE</scope>
</reference>
<dbReference type="EMBL" id="GECU01016739">
    <property type="protein sequence ID" value="JAS90967.1"/>
    <property type="molecule type" value="Transcribed_RNA"/>
</dbReference>
<gene>
    <name evidence="1" type="ORF">g.10705</name>
</gene>
<evidence type="ECO:0008006" key="2">
    <source>
        <dbReference type="Google" id="ProtNLM"/>
    </source>
</evidence>
<proteinExistence type="predicted"/>